<protein>
    <submittedName>
        <fullName evidence="1">Uncharacterized protein</fullName>
    </submittedName>
</protein>
<evidence type="ECO:0000313" key="2">
    <source>
        <dbReference type="Proteomes" id="UP000075604"/>
    </source>
</evidence>
<dbReference type="EMBL" id="JELX01003566">
    <property type="protein sequence ID" value="KYF51909.1"/>
    <property type="molecule type" value="Genomic_DNA"/>
</dbReference>
<accession>A0A150P879</accession>
<organism evidence="1 2">
    <name type="scientific">Sorangium cellulosum</name>
    <name type="common">Polyangium cellulosum</name>
    <dbReference type="NCBI Taxonomy" id="56"/>
    <lineage>
        <taxon>Bacteria</taxon>
        <taxon>Pseudomonadati</taxon>
        <taxon>Myxococcota</taxon>
        <taxon>Polyangia</taxon>
        <taxon>Polyangiales</taxon>
        <taxon>Polyangiaceae</taxon>
        <taxon>Sorangium</taxon>
    </lineage>
</organism>
<name>A0A150P879_SORCE</name>
<sequence>MQSAAHPTADDIKQIVADAILAERRRMATLLIQAAQRRRRTFGVTDPIVFEFTKIANEIADPST</sequence>
<gene>
    <name evidence="1" type="ORF">BE04_18845</name>
</gene>
<dbReference type="Proteomes" id="UP000075604">
    <property type="component" value="Unassembled WGS sequence"/>
</dbReference>
<reference evidence="1 2" key="1">
    <citation type="submission" date="2014-02" db="EMBL/GenBank/DDBJ databases">
        <title>The small core and large imbalanced accessory genome model reveals a collaborative survival strategy of Sorangium cellulosum strains in nature.</title>
        <authorList>
            <person name="Han K."/>
            <person name="Peng R."/>
            <person name="Blom J."/>
            <person name="Li Y.-Z."/>
        </authorList>
    </citation>
    <scope>NUCLEOTIDE SEQUENCE [LARGE SCALE GENOMIC DNA]</scope>
    <source>
        <strain evidence="1 2">So0157-18</strain>
    </source>
</reference>
<dbReference type="AlphaFoldDB" id="A0A150P879"/>
<comment type="caution">
    <text evidence="1">The sequence shown here is derived from an EMBL/GenBank/DDBJ whole genome shotgun (WGS) entry which is preliminary data.</text>
</comment>
<proteinExistence type="predicted"/>
<evidence type="ECO:0000313" key="1">
    <source>
        <dbReference type="EMBL" id="KYF51909.1"/>
    </source>
</evidence>